<comment type="caution">
    <text evidence="1">The sequence shown here is derived from an EMBL/GenBank/DDBJ whole genome shotgun (WGS) entry which is preliminary data.</text>
</comment>
<dbReference type="PANTHER" id="PTHR10151">
    <property type="entry name" value="ECTONUCLEOTIDE PYROPHOSPHATASE/PHOSPHODIESTERASE"/>
    <property type="match status" value="1"/>
</dbReference>
<dbReference type="InterPro" id="IPR017850">
    <property type="entry name" value="Alkaline_phosphatase_core_sf"/>
</dbReference>
<accession>A0AB37LS15</accession>
<dbReference type="Gene3D" id="3.40.720.10">
    <property type="entry name" value="Alkaline Phosphatase, subunit A"/>
    <property type="match status" value="1"/>
</dbReference>
<dbReference type="GO" id="GO:0016787">
    <property type="term" value="F:hydrolase activity"/>
    <property type="evidence" value="ECO:0007669"/>
    <property type="project" value="UniProtKB-ARBA"/>
</dbReference>
<sequence length="306" mass="34301">MNYMKKIYLIATLLLCCLNSCIPPKKQSSEWKAKHVILIGIDAWGAYSMNKANIPNIRSLMADGSYNLKKRSVLPSSSAPNWASMYMGAGPELHGYCEWGSQIPDLPSRITNTNKIFPTIFSVLREAVPDAEIGNICEWDGIRYLVDTLSLNYDKHVFEAEKDSSATVRYAVNYIQERKPTFLNIVYDALDHTGHAVGHDTPGYYTKLEEIDGYIGEIITAIKDAGIWDETIIIVTADHGGIKYNHGGRTMEEMETPFIISGPNIKSNFEMPESMMQFDIAPTIGYIFGLKPPQVWIGRPMTSAFK</sequence>
<reference evidence="1 2" key="1">
    <citation type="submission" date="2018-08" db="EMBL/GenBank/DDBJ databases">
        <title>A genome reference for cultivated species of the human gut microbiota.</title>
        <authorList>
            <person name="Zou Y."/>
            <person name="Xue W."/>
            <person name="Luo G."/>
        </authorList>
    </citation>
    <scope>NUCLEOTIDE SEQUENCE [LARGE SCALE GENOMIC DNA]</scope>
    <source>
        <strain evidence="1 2">OM05-11AA</strain>
    </source>
</reference>
<dbReference type="AlphaFoldDB" id="A0AB37LS15"/>
<dbReference type="Proteomes" id="UP000261088">
    <property type="component" value="Unassembled WGS sequence"/>
</dbReference>
<name>A0AB37LS15_9BACT</name>
<gene>
    <name evidence="1" type="ORF">DXB61_11700</name>
</gene>
<dbReference type="EMBL" id="QSUP01000013">
    <property type="protein sequence ID" value="RGN50987.1"/>
    <property type="molecule type" value="Genomic_DNA"/>
</dbReference>
<evidence type="ECO:0000313" key="1">
    <source>
        <dbReference type="EMBL" id="RGN50987.1"/>
    </source>
</evidence>
<organism evidence="1 2">
    <name type="scientific">Parabacteroides merdae</name>
    <dbReference type="NCBI Taxonomy" id="46503"/>
    <lineage>
        <taxon>Bacteria</taxon>
        <taxon>Pseudomonadati</taxon>
        <taxon>Bacteroidota</taxon>
        <taxon>Bacteroidia</taxon>
        <taxon>Bacteroidales</taxon>
        <taxon>Tannerellaceae</taxon>
        <taxon>Parabacteroides</taxon>
    </lineage>
</organism>
<dbReference type="SUPFAM" id="SSF53649">
    <property type="entry name" value="Alkaline phosphatase-like"/>
    <property type="match status" value="1"/>
</dbReference>
<dbReference type="CDD" id="cd00016">
    <property type="entry name" value="ALP_like"/>
    <property type="match status" value="1"/>
</dbReference>
<evidence type="ECO:0000313" key="2">
    <source>
        <dbReference type="Proteomes" id="UP000261088"/>
    </source>
</evidence>
<dbReference type="InterPro" id="IPR002591">
    <property type="entry name" value="Phosphodiest/P_Trfase"/>
</dbReference>
<dbReference type="PANTHER" id="PTHR10151:SF120">
    <property type="entry name" value="BIS(5'-ADENOSYL)-TRIPHOSPHATASE"/>
    <property type="match status" value="1"/>
</dbReference>
<dbReference type="Pfam" id="PF01663">
    <property type="entry name" value="Phosphodiest"/>
    <property type="match status" value="1"/>
</dbReference>
<proteinExistence type="predicted"/>
<protein>
    <submittedName>
        <fullName evidence="1">Alkaline phosphatase</fullName>
    </submittedName>
</protein>